<protein>
    <submittedName>
        <fullName evidence="1">Uncharacterized protein</fullName>
    </submittedName>
</protein>
<name>A0A0B5KUL6_9BACT</name>
<accession>A0A0B5KUL6</accession>
<dbReference type="AlphaFoldDB" id="A0A0B5KUL6"/>
<proteinExistence type="predicted"/>
<evidence type="ECO:0000313" key="1">
    <source>
        <dbReference type="EMBL" id="AJG38130.1"/>
    </source>
</evidence>
<reference evidence="1" key="1">
    <citation type="journal article" date="2015" name="Environ. Microbiol.">
        <title>Pressure adaptation is linked to thermal adaptation in salt-saturated marine habitats.</title>
        <authorList>
            <consortium name="The MAMBA Consortium"/>
            <person name="Alcaide M."/>
            <person name="Stogios P.J."/>
            <person name="Lafraya A."/>
            <person name="Tchigvintsev A."/>
            <person name="Flick R."/>
            <person name="Bargiela R."/>
            <person name="Chernikova T.N."/>
            <person name="Reva O.N."/>
            <person name="Hai T."/>
            <person name="Leggewie C.C."/>
            <person name="Katzke N."/>
            <person name="La Cono V."/>
            <person name="Matesanz R."/>
            <person name="Jebbar M."/>
            <person name="Jaeger K.E."/>
            <person name="Yakimov M.M."/>
            <person name="Yakunin A.F."/>
            <person name="Golyshin P.N."/>
            <person name="Golyshina O.V."/>
            <person name="Savchenko A."/>
            <person name="Ferrer M."/>
        </authorList>
    </citation>
    <scope>NUCLEOTIDE SEQUENCE</scope>
</reference>
<sequence>MKKRIGDTVRFRIQSALPQLNGLEGKGPIAGDAPDGPDGEMVSIRTEGGNMVNIYLHEVIDG</sequence>
<dbReference type="EMBL" id="KF831421">
    <property type="protein sequence ID" value="AJG38130.1"/>
    <property type="molecule type" value="Genomic_DNA"/>
</dbReference>
<organism evidence="1">
    <name type="scientific">bacterium enrichment culture clone fosmid MGS-K1</name>
    <dbReference type="NCBI Taxonomy" id="1549356"/>
    <lineage>
        <taxon>Bacteria</taxon>
        <taxon>environmental samples</taxon>
    </lineage>
</organism>